<feature type="domain" description="ABC transporter" evidence="9">
    <location>
        <begin position="47"/>
        <end position="291"/>
    </location>
</feature>
<dbReference type="GO" id="GO:0016887">
    <property type="term" value="F:ATP hydrolysis activity"/>
    <property type="evidence" value="ECO:0007669"/>
    <property type="project" value="InterPro"/>
</dbReference>
<dbReference type="PROSITE" id="PS50893">
    <property type="entry name" value="ABC_TRANSPORTER_2"/>
    <property type="match status" value="1"/>
</dbReference>
<dbReference type="SUPFAM" id="SSF52540">
    <property type="entry name" value="P-loop containing nucleoside triphosphate hydrolases"/>
    <property type="match status" value="1"/>
</dbReference>
<dbReference type="GO" id="GO:0016020">
    <property type="term" value="C:membrane"/>
    <property type="evidence" value="ECO:0007669"/>
    <property type="project" value="UniProtKB-SubCell"/>
</dbReference>
<dbReference type="AlphaFoldDB" id="A0A6V7NU08"/>
<evidence type="ECO:0000256" key="2">
    <source>
        <dbReference type="ARBA" id="ARBA00022448"/>
    </source>
</evidence>
<keyword evidence="2" id="KW-0813">Transport</keyword>
<dbReference type="GO" id="GO:0005524">
    <property type="term" value="F:ATP binding"/>
    <property type="evidence" value="ECO:0007669"/>
    <property type="project" value="UniProtKB-KW"/>
</dbReference>
<keyword evidence="4" id="KW-0547">Nucleotide-binding</keyword>
<dbReference type="InterPro" id="IPR050352">
    <property type="entry name" value="ABCG_transporters"/>
</dbReference>
<keyword evidence="3" id="KW-0812">Transmembrane</keyword>
<evidence type="ECO:0000256" key="3">
    <source>
        <dbReference type="ARBA" id="ARBA00022692"/>
    </source>
</evidence>
<feature type="region of interest" description="Disordered" evidence="8">
    <location>
        <begin position="40"/>
        <end position="69"/>
    </location>
</feature>
<evidence type="ECO:0000259" key="9">
    <source>
        <dbReference type="PROSITE" id="PS50893"/>
    </source>
</evidence>
<evidence type="ECO:0000256" key="5">
    <source>
        <dbReference type="ARBA" id="ARBA00022840"/>
    </source>
</evidence>
<evidence type="ECO:0000256" key="1">
    <source>
        <dbReference type="ARBA" id="ARBA00004141"/>
    </source>
</evidence>
<dbReference type="Pfam" id="PF00005">
    <property type="entry name" value="ABC_tran"/>
    <property type="match status" value="1"/>
</dbReference>
<dbReference type="PANTHER" id="PTHR48041:SF11">
    <property type="entry name" value="ABC TRANSPORTER G FAMILY MEMBER 16"/>
    <property type="match status" value="1"/>
</dbReference>
<reference evidence="10" key="1">
    <citation type="submission" date="2020-07" db="EMBL/GenBank/DDBJ databases">
        <authorList>
            <person name="Lin J."/>
        </authorList>
    </citation>
    <scope>NUCLEOTIDE SEQUENCE</scope>
</reference>
<evidence type="ECO:0000256" key="6">
    <source>
        <dbReference type="ARBA" id="ARBA00022989"/>
    </source>
</evidence>
<evidence type="ECO:0000256" key="8">
    <source>
        <dbReference type="SAM" id="MobiDB-lite"/>
    </source>
</evidence>
<dbReference type="SMART" id="SM00382">
    <property type="entry name" value="AAA"/>
    <property type="match status" value="1"/>
</dbReference>
<proteinExistence type="predicted"/>
<dbReference type="InterPro" id="IPR027417">
    <property type="entry name" value="P-loop_NTPase"/>
</dbReference>
<sequence length="377" mass="40079">MDDNLENHHRGSAPTLGELLRHVGDAASPLPPHYAVDLHKGRQLPRPRREAVAAAAPAAGGGAPHAAGGGVGGGARGEILAIMGASGSGKSTLIDALANRIPRRRLGGSVTLNGERVSGRLLRSISAYVMQDDLLFPMLTVEETLTFAAEFRLPRSLPREKKQARVRALIDQLGLRPAASTIIGDESHRGVSGGERRRVSIGAEIVHDPVLLFLDEPTSGLDSASALMVARVLRRIARAGSVVVASVHQPSRRVLGLVDRLLILSRGRAAYCGDPRRLADFLAAFGRPVPAGESPAEFALDAVRSLEPGAWSSLAEFNTAWRLAELNAGAAPPPPLRDAIAASISRGKLVSSRGGAAWRRTRTRRGRRWGRWRGAGR</sequence>
<accession>A0A6V7NU08</accession>
<name>A0A6V7NU08_ANACO</name>
<dbReference type="Gene3D" id="3.40.50.300">
    <property type="entry name" value="P-loop containing nucleotide triphosphate hydrolases"/>
    <property type="match status" value="1"/>
</dbReference>
<dbReference type="GO" id="GO:0042626">
    <property type="term" value="F:ATPase-coupled transmembrane transporter activity"/>
    <property type="evidence" value="ECO:0007669"/>
    <property type="project" value="TreeGrafter"/>
</dbReference>
<evidence type="ECO:0000256" key="7">
    <source>
        <dbReference type="ARBA" id="ARBA00023136"/>
    </source>
</evidence>
<dbReference type="InterPro" id="IPR017871">
    <property type="entry name" value="ABC_transporter-like_CS"/>
</dbReference>
<dbReference type="InterPro" id="IPR003593">
    <property type="entry name" value="AAA+_ATPase"/>
</dbReference>
<keyword evidence="7" id="KW-0472">Membrane</keyword>
<dbReference type="EMBL" id="LR862142">
    <property type="protein sequence ID" value="CAD1822065.1"/>
    <property type="molecule type" value="Genomic_DNA"/>
</dbReference>
<dbReference type="PROSITE" id="PS00211">
    <property type="entry name" value="ABC_TRANSPORTER_1"/>
    <property type="match status" value="1"/>
</dbReference>
<feature type="compositionally biased region" description="Gly residues" evidence="8">
    <location>
        <begin position="59"/>
        <end position="69"/>
    </location>
</feature>
<gene>
    <name evidence="10" type="ORF">CB5_LOCUS5276</name>
</gene>
<evidence type="ECO:0000256" key="4">
    <source>
        <dbReference type="ARBA" id="ARBA00022741"/>
    </source>
</evidence>
<protein>
    <recommendedName>
        <fullName evidence="9">ABC transporter domain-containing protein</fullName>
    </recommendedName>
</protein>
<comment type="subcellular location">
    <subcellularLocation>
        <location evidence="1">Membrane</location>
        <topology evidence="1">Multi-pass membrane protein</topology>
    </subcellularLocation>
</comment>
<dbReference type="PANTHER" id="PTHR48041">
    <property type="entry name" value="ABC TRANSPORTER G FAMILY MEMBER 28"/>
    <property type="match status" value="1"/>
</dbReference>
<keyword evidence="6" id="KW-1133">Transmembrane helix</keyword>
<evidence type="ECO:0000313" key="10">
    <source>
        <dbReference type="EMBL" id="CAD1822065.1"/>
    </source>
</evidence>
<organism evidence="10">
    <name type="scientific">Ananas comosus var. bracteatus</name>
    <name type="common">red pineapple</name>
    <dbReference type="NCBI Taxonomy" id="296719"/>
    <lineage>
        <taxon>Eukaryota</taxon>
        <taxon>Viridiplantae</taxon>
        <taxon>Streptophyta</taxon>
        <taxon>Embryophyta</taxon>
        <taxon>Tracheophyta</taxon>
        <taxon>Spermatophyta</taxon>
        <taxon>Magnoliopsida</taxon>
        <taxon>Liliopsida</taxon>
        <taxon>Poales</taxon>
        <taxon>Bromeliaceae</taxon>
        <taxon>Bromelioideae</taxon>
        <taxon>Ananas</taxon>
    </lineage>
</organism>
<keyword evidence="5" id="KW-0067">ATP-binding</keyword>
<dbReference type="InterPro" id="IPR003439">
    <property type="entry name" value="ABC_transporter-like_ATP-bd"/>
</dbReference>